<evidence type="ECO:0000313" key="2">
    <source>
        <dbReference type="Ensembl" id="ENSLAFP00000017162.2"/>
    </source>
</evidence>
<keyword evidence="1" id="KW-1133">Transmembrane helix</keyword>
<keyword evidence="1" id="KW-0472">Membrane</keyword>
<keyword evidence="1" id="KW-0812">Transmembrane</keyword>
<dbReference type="AlphaFoldDB" id="G3TP81"/>
<sequence>LTCMHSVMGFEMGGFSIDFPTATVGALVPLFGGVFPLRHSRVEKGERAGRAARILSLLRAVGRTRPRFGGHVAVGSHILVGTLQTVAAHRGGLDGSVLVQVQQALGDGDQRAVILPGVPRVTVLLGHLALR</sequence>
<evidence type="ECO:0000256" key="1">
    <source>
        <dbReference type="SAM" id="Phobius"/>
    </source>
</evidence>
<proteinExistence type="predicted"/>
<dbReference type="Ensembl" id="ENSLAFT00000022476.2">
    <property type="protein sequence ID" value="ENSLAFP00000017162.2"/>
    <property type="gene ID" value="ENSLAFG00000021378.2"/>
</dbReference>
<keyword evidence="3" id="KW-1185">Reference proteome</keyword>
<dbReference type="InParanoid" id="G3TP81"/>
<organism evidence="2 3">
    <name type="scientific">Loxodonta africana</name>
    <name type="common">African elephant</name>
    <dbReference type="NCBI Taxonomy" id="9785"/>
    <lineage>
        <taxon>Eukaryota</taxon>
        <taxon>Metazoa</taxon>
        <taxon>Chordata</taxon>
        <taxon>Craniata</taxon>
        <taxon>Vertebrata</taxon>
        <taxon>Euteleostomi</taxon>
        <taxon>Mammalia</taxon>
        <taxon>Eutheria</taxon>
        <taxon>Afrotheria</taxon>
        <taxon>Proboscidea</taxon>
        <taxon>Elephantidae</taxon>
        <taxon>Loxodonta</taxon>
    </lineage>
</organism>
<protein>
    <submittedName>
        <fullName evidence="2">Uncharacterized protein</fullName>
    </submittedName>
</protein>
<name>G3TP81_LOXAF</name>
<evidence type="ECO:0000313" key="3">
    <source>
        <dbReference type="Proteomes" id="UP000007646"/>
    </source>
</evidence>
<reference evidence="2" key="3">
    <citation type="submission" date="2025-09" db="UniProtKB">
        <authorList>
            <consortium name="Ensembl"/>
        </authorList>
    </citation>
    <scope>IDENTIFICATION</scope>
    <source>
        <strain evidence="2">Isolate ISIS603380</strain>
    </source>
</reference>
<dbReference type="Proteomes" id="UP000007646">
    <property type="component" value="Unassembled WGS sequence"/>
</dbReference>
<dbReference type="HOGENOM" id="CLU_1932333_0_0_1"/>
<accession>G3TP81</accession>
<reference evidence="2 3" key="1">
    <citation type="submission" date="2009-06" db="EMBL/GenBank/DDBJ databases">
        <title>The Genome Sequence of Loxodonta africana (African elephant).</title>
        <authorList>
            <person name="Di Palma F."/>
            <person name="Heiman D."/>
            <person name="Young S."/>
            <person name="Johnson J."/>
            <person name="Lander E.S."/>
            <person name="Lindblad-Toh K."/>
        </authorList>
    </citation>
    <scope>NUCLEOTIDE SEQUENCE [LARGE SCALE GENOMIC DNA]</scope>
    <source>
        <strain evidence="2 3">Isolate ISIS603380</strain>
    </source>
</reference>
<reference evidence="2" key="2">
    <citation type="submission" date="2025-08" db="UniProtKB">
        <authorList>
            <consortium name="Ensembl"/>
        </authorList>
    </citation>
    <scope>IDENTIFICATION</scope>
    <source>
        <strain evidence="2">Isolate ISIS603380</strain>
    </source>
</reference>
<feature type="transmembrane region" description="Helical" evidence="1">
    <location>
        <begin position="19"/>
        <end position="37"/>
    </location>
</feature>